<feature type="transmembrane region" description="Helical" evidence="4">
    <location>
        <begin position="129"/>
        <end position="151"/>
    </location>
</feature>
<dbReference type="SMART" id="SM00342">
    <property type="entry name" value="HTH_ARAC"/>
    <property type="match status" value="1"/>
</dbReference>
<dbReference type="EMBL" id="JAKEVY010000003">
    <property type="protein sequence ID" value="MCF1715961.1"/>
    <property type="molecule type" value="Genomic_DNA"/>
</dbReference>
<accession>A0ABS9BMW7</accession>
<evidence type="ECO:0000256" key="2">
    <source>
        <dbReference type="ARBA" id="ARBA00023125"/>
    </source>
</evidence>
<keyword evidence="7" id="KW-1185">Reference proteome</keyword>
<dbReference type="Pfam" id="PF12833">
    <property type="entry name" value="HTH_18"/>
    <property type="match status" value="1"/>
</dbReference>
<keyword evidence="4" id="KW-0812">Transmembrane</keyword>
<keyword evidence="4" id="KW-0472">Membrane</keyword>
<feature type="transmembrane region" description="Helical" evidence="4">
    <location>
        <begin position="90"/>
        <end position="109"/>
    </location>
</feature>
<reference evidence="6 7" key="1">
    <citation type="submission" date="2022-01" db="EMBL/GenBank/DDBJ databases">
        <title>Flavihumibacter sp. nov., isolated from sediment of a river.</title>
        <authorList>
            <person name="Liu H."/>
        </authorList>
    </citation>
    <scope>NUCLEOTIDE SEQUENCE [LARGE SCALE GENOMIC DNA]</scope>
    <source>
        <strain evidence="6 7">RY-1</strain>
    </source>
</reference>
<dbReference type="Proteomes" id="UP001200145">
    <property type="component" value="Unassembled WGS sequence"/>
</dbReference>
<dbReference type="Gene3D" id="1.10.10.60">
    <property type="entry name" value="Homeodomain-like"/>
    <property type="match status" value="2"/>
</dbReference>
<evidence type="ECO:0000259" key="5">
    <source>
        <dbReference type="PROSITE" id="PS01124"/>
    </source>
</evidence>
<evidence type="ECO:0000256" key="4">
    <source>
        <dbReference type="SAM" id="Phobius"/>
    </source>
</evidence>
<dbReference type="SUPFAM" id="SSF46689">
    <property type="entry name" value="Homeodomain-like"/>
    <property type="match status" value="1"/>
</dbReference>
<protein>
    <submittedName>
        <fullName evidence="6">Helix-turn-helix domain-containing protein</fullName>
    </submittedName>
</protein>
<proteinExistence type="predicted"/>
<comment type="caution">
    <text evidence="6">The sequence shown here is derived from an EMBL/GenBank/DDBJ whole genome shotgun (WGS) entry which is preliminary data.</text>
</comment>
<evidence type="ECO:0000256" key="1">
    <source>
        <dbReference type="ARBA" id="ARBA00023015"/>
    </source>
</evidence>
<dbReference type="PANTHER" id="PTHR43280:SF29">
    <property type="entry name" value="ARAC-FAMILY TRANSCRIPTIONAL REGULATOR"/>
    <property type="match status" value="1"/>
</dbReference>
<name>A0ABS9BMW7_9BACT</name>
<organism evidence="6 7">
    <name type="scientific">Flavihumibacter fluminis</name>
    <dbReference type="NCBI Taxonomy" id="2909236"/>
    <lineage>
        <taxon>Bacteria</taxon>
        <taxon>Pseudomonadati</taxon>
        <taxon>Bacteroidota</taxon>
        <taxon>Chitinophagia</taxon>
        <taxon>Chitinophagales</taxon>
        <taxon>Chitinophagaceae</taxon>
        <taxon>Flavihumibacter</taxon>
    </lineage>
</organism>
<evidence type="ECO:0000256" key="3">
    <source>
        <dbReference type="ARBA" id="ARBA00023163"/>
    </source>
</evidence>
<dbReference type="InterPro" id="IPR018060">
    <property type="entry name" value="HTH_AraC"/>
</dbReference>
<feature type="transmembrane region" description="Helical" evidence="4">
    <location>
        <begin position="195"/>
        <end position="212"/>
    </location>
</feature>
<keyword evidence="1" id="KW-0805">Transcription regulation</keyword>
<dbReference type="PROSITE" id="PS01124">
    <property type="entry name" value="HTH_ARAC_FAMILY_2"/>
    <property type="match status" value="1"/>
</dbReference>
<dbReference type="InterPro" id="IPR009057">
    <property type="entry name" value="Homeodomain-like_sf"/>
</dbReference>
<evidence type="ECO:0000313" key="7">
    <source>
        <dbReference type="Proteomes" id="UP001200145"/>
    </source>
</evidence>
<evidence type="ECO:0000313" key="6">
    <source>
        <dbReference type="EMBL" id="MCF1715961.1"/>
    </source>
</evidence>
<dbReference type="PANTHER" id="PTHR43280">
    <property type="entry name" value="ARAC-FAMILY TRANSCRIPTIONAL REGULATOR"/>
    <property type="match status" value="1"/>
</dbReference>
<feature type="domain" description="HTH araC/xylS-type" evidence="5">
    <location>
        <begin position="263"/>
        <end position="367"/>
    </location>
</feature>
<keyword evidence="3" id="KW-0804">Transcription</keyword>
<feature type="transmembrane region" description="Helical" evidence="4">
    <location>
        <begin position="171"/>
        <end position="189"/>
    </location>
</feature>
<gene>
    <name evidence="6" type="ORF">L0U88_15075</name>
</gene>
<sequence length="373" mass="43170">MIYIIGIIITSFLSFLLLTKKGKSIADTILFIWLCLILVHLILYSIISSNEYLKFPYLLGLEIPLPLLHGPFLYLYTLTLTSQQDIRPKILLHFLPYAIAFIAIIPFLFLSPDEKILVYQKKGKGFETILTIIFVGIILSGITYTILSLLVLRRYKIQLKNNFSYIERINLLWLFRIILSLSCIWFLVLFADDKIIFSSVVLFVVLIGYYGIKQVGVFSNQPPLAAFVFSKSTEEIELLDTPLSNIKYENSLLPEDQSQEIHQRLVHIMKEKKLYQIPELTLAMVSEELNVHPNRLSQVINSVEQKNFFDYINYLRIEEFKKLLANPENQKYTILSLALECGFNSKTSFNRNFKNQTGISPSAYLREIKKVSN</sequence>
<keyword evidence="2" id="KW-0238">DNA-binding</keyword>
<feature type="transmembrane region" description="Helical" evidence="4">
    <location>
        <begin position="28"/>
        <end position="47"/>
    </location>
</feature>
<keyword evidence="4" id="KW-1133">Transmembrane helix</keyword>
<dbReference type="RefSeq" id="WP_234866906.1">
    <property type="nucleotide sequence ID" value="NZ_JAKEVY010000003.1"/>
</dbReference>